<reference evidence="8 9" key="1">
    <citation type="journal article" date="2015" name="Genome Biol.">
        <title>Comparative genomics of Steinernema reveals deeply conserved gene regulatory networks.</title>
        <authorList>
            <person name="Dillman A.R."/>
            <person name="Macchietto M."/>
            <person name="Porter C.F."/>
            <person name="Rogers A."/>
            <person name="Williams B."/>
            <person name="Antoshechkin I."/>
            <person name="Lee M.M."/>
            <person name="Goodwin Z."/>
            <person name="Lu X."/>
            <person name="Lewis E.E."/>
            <person name="Goodrich-Blair H."/>
            <person name="Stock S.P."/>
            <person name="Adams B.J."/>
            <person name="Sternberg P.W."/>
            <person name="Mortazavi A."/>
        </authorList>
    </citation>
    <scope>NUCLEOTIDE SEQUENCE [LARGE SCALE GENOMIC DNA]</scope>
    <source>
        <strain evidence="8 9">ALL</strain>
    </source>
</reference>
<dbReference type="SMART" id="SM00563">
    <property type="entry name" value="PlsC"/>
    <property type="match status" value="1"/>
</dbReference>
<evidence type="ECO:0000256" key="2">
    <source>
        <dbReference type="ARBA" id="ARBA00008655"/>
    </source>
</evidence>
<proteinExistence type="inferred from homology"/>
<feature type="transmembrane region" description="Helical" evidence="6">
    <location>
        <begin position="41"/>
        <end position="62"/>
    </location>
</feature>
<comment type="similarity">
    <text evidence="2 5">Belongs to the 1-acyl-sn-glycerol-3-phosphate acyltransferase family.</text>
</comment>
<dbReference type="InterPro" id="IPR004552">
    <property type="entry name" value="AGP_acyltrans"/>
</dbReference>
<comment type="catalytic activity">
    <reaction evidence="5">
        <text>a 1-acyl-sn-glycero-3-phosphate + an acyl-CoA = a 1,2-diacyl-sn-glycero-3-phosphate + CoA</text>
        <dbReference type="Rhea" id="RHEA:19709"/>
        <dbReference type="ChEBI" id="CHEBI:57287"/>
        <dbReference type="ChEBI" id="CHEBI:57970"/>
        <dbReference type="ChEBI" id="CHEBI:58342"/>
        <dbReference type="ChEBI" id="CHEBI:58608"/>
        <dbReference type="EC" id="2.3.1.51"/>
    </reaction>
</comment>
<organism evidence="8 9">
    <name type="scientific">Steinernema carpocapsae</name>
    <name type="common">Entomopathogenic nematode</name>
    <dbReference type="NCBI Taxonomy" id="34508"/>
    <lineage>
        <taxon>Eukaryota</taxon>
        <taxon>Metazoa</taxon>
        <taxon>Ecdysozoa</taxon>
        <taxon>Nematoda</taxon>
        <taxon>Chromadorea</taxon>
        <taxon>Rhabditida</taxon>
        <taxon>Tylenchina</taxon>
        <taxon>Panagrolaimomorpha</taxon>
        <taxon>Strongyloidoidea</taxon>
        <taxon>Steinernematidae</taxon>
        <taxon>Steinernema</taxon>
    </lineage>
</organism>
<keyword evidence="3 5" id="KW-0808">Transferase</keyword>
<dbReference type="GO" id="GO:0003841">
    <property type="term" value="F:1-acylglycerol-3-phosphate O-acyltransferase activity"/>
    <property type="evidence" value="ECO:0007669"/>
    <property type="project" value="UniProtKB-UniRule"/>
</dbReference>
<keyword evidence="9" id="KW-1185">Reference proteome</keyword>
<dbReference type="STRING" id="34508.A0A4U5P1H1"/>
<keyword evidence="6" id="KW-0472">Membrane</keyword>
<keyword evidence="6" id="KW-1133">Transmembrane helix</keyword>
<feature type="transmembrane region" description="Helical" evidence="6">
    <location>
        <begin position="12"/>
        <end position="29"/>
    </location>
</feature>
<comment type="pathway">
    <text evidence="1">Phospholipid metabolism; CDP-diacylglycerol biosynthesis; CDP-diacylglycerol from sn-glycerol 3-phosphate: step 2/3.</text>
</comment>
<evidence type="ECO:0000256" key="5">
    <source>
        <dbReference type="RuleBase" id="RU361267"/>
    </source>
</evidence>
<dbReference type="PANTHER" id="PTHR10434">
    <property type="entry name" value="1-ACYL-SN-GLYCEROL-3-PHOSPHATE ACYLTRANSFERASE"/>
    <property type="match status" value="1"/>
</dbReference>
<gene>
    <name evidence="8" type="ORF">L596_013832</name>
</gene>
<evidence type="ECO:0000256" key="4">
    <source>
        <dbReference type="ARBA" id="ARBA00023315"/>
    </source>
</evidence>
<dbReference type="PANTHER" id="PTHR10434:SF11">
    <property type="entry name" value="1-ACYL-SN-GLYCEROL-3-PHOSPHATE ACYLTRANSFERASE"/>
    <property type="match status" value="1"/>
</dbReference>
<dbReference type="EMBL" id="AZBU02000003">
    <property type="protein sequence ID" value="TKR89782.1"/>
    <property type="molecule type" value="Genomic_DNA"/>
</dbReference>
<comment type="domain">
    <text evidence="5">The HXXXXD motif is essential for acyltransferase activity and may constitute the binding site for the phosphate moiety of the glycerol-3-phosphate.</text>
</comment>
<evidence type="ECO:0000256" key="3">
    <source>
        <dbReference type="ARBA" id="ARBA00022679"/>
    </source>
</evidence>
<evidence type="ECO:0000313" key="8">
    <source>
        <dbReference type="EMBL" id="TKR89782.1"/>
    </source>
</evidence>
<dbReference type="GO" id="GO:0005783">
    <property type="term" value="C:endoplasmic reticulum"/>
    <property type="evidence" value="ECO:0007669"/>
    <property type="project" value="TreeGrafter"/>
</dbReference>
<dbReference type="Pfam" id="PF01553">
    <property type="entry name" value="Acyltransferase"/>
    <property type="match status" value="1"/>
</dbReference>
<keyword evidence="6" id="KW-0812">Transmembrane</keyword>
<sequence length="284" mass="32233">MVCLCALVHSPVTWALTALIALAMVAYLLSTTARYYIRMTGYNMTIFFTACICTIYCIPAWIYTEGAGRVFECCRILFPWMDITVTVRNKKHLDIDKPCVLICNHQSSLDVVVMAYTWPEKCTCMMKDSLKYIPFFNICCILAHAIFVKRSSREGGISALKQAANVMKEKNLKVWVFPEGTRHHEKGMLPFKKGAFNLAVSAQIPIVPIVASDYSPFYSKPDKYFKSGGQIVVEVLEPISTLGDFGMWTGRFLARNDEFSYRSECGNWLKSLKWLCLTLSLDLE</sequence>
<keyword evidence="4 5" id="KW-0012">Acyltransferase</keyword>
<dbReference type="InterPro" id="IPR002123">
    <property type="entry name" value="Plipid/glycerol_acylTrfase"/>
</dbReference>
<dbReference type="SUPFAM" id="SSF69593">
    <property type="entry name" value="Glycerol-3-phosphate (1)-acyltransferase"/>
    <property type="match status" value="1"/>
</dbReference>
<evidence type="ECO:0000259" key="7">
    <source>
        <dbReference type="SMART" id="SM00563"/>
    </source>
</evidence>
<evidence type="ECO:0000256" key="6">
    <source>
        <dbReference type="SAM" id="Phobius"/>
    </source>
</evidence>
<comment type="caution">
    <text evidence="8">The sequence shown here is derived from an EMBL/GenBank/DDBJ whole genome shotgun (WGS) entry which is preliminary data.</text>
</comment>
<keyword evidence="5" id="KW-0594">Phospholipid biosynthesis</keyword>
<dbReference type="GO" id="GO:0006654">
    <property type="term" value="P:phosphatidic acid biosynthetic process"/>
    <property type="evidence" value="ECO:0007669"/>
    <property type="project" value="TreeGrafter"/>
</dbReference>
<keyword evidence="5" id="KW-1208">Phospholipid metabolism</keyword>
<accession>A0A4U5P1H1</accession>
<reference evidence="8 9" key="2">
    <citation type="journal article" date="2019" name="G3 (Bethesda)">
        <title>Hybrid Assembly of the Genome of the Entomopathogenic Nematode Steinernema carpocapsae Identifies the X-Chromosome.</title>
        <authorList>
            <person name="Serra L."/>
            <person name="Macchietto M."/>
            <person name="Macias-Munoz A."/>
            <person name="McGill C.J."/>
            <person name="Rodriguez I.M."/>
            <person name="Rodriguez B."/>
            <person name="Murad R."/>
            <person name="Mortazavi A."/>
        </authorList>
    </citation>
    <scope>NUCLEOTIDE SEQUENCE [LARGE SCALE GENOMIC DNA]</scope>
    <source>
        <strain evidence="8 9">ALL</strain>
    </source>
</reference>
<dbReference type="EC" id="2.3.1.51" evidence="5"/>
<dbReference type="CDD" id="cd07989">
    <property type="entry name" value="LPLAT_AGPAT-like"/>
    <property type="match status" value="1"/>
</dbReference>
<dbReference type="OrthoDB" id="202234at2759"/>
<keyword evidence="5" id="KW-0444">Lipid biosynthesis</keyword>
<protein>
    <recommendedName>
        <fullName evidence="5">1-acyl-sn-glycerol-3-phosphate acyltransferase</fullName>
        <ecNumber evidence="5">2.3.1.51</ecNumber>
    </recommendedName>
</protein>
<dbReference type="NCBIfam" id="TIGR00530">
    <property type="entry name" value="AGP_acyltrn"/>
    <property type="match status" value="1"/>
</dbReference>
<dbReference type="GO" id="GO:0016020">
    <property type="term" value="C:membrane"/>
    <property type="evidence" value="ECO:0007669"/>
    <property type="project" value="InterPro"/>
</dbReference>
<dbReference type="Proteomes" id="UP000298663">
    <property type="component" value="Unassembled WGS sequence"/>
</dbReference>
<dbReference type="AlphaFoldDB" id="A0A4U5P1H1"/>
<keyword evidence="5" id="KW-0443">Lipid metabolism</keyword>
<evidence type="ECO:0000313" key="9">
    <source>
        <dbReference type="Proteomes" id="UP000298663"/>
    </source>
</evidence>
<evidence type="ECO:0000256" key="1">
    <source>
        <dbReference type="ARBA" id="ARBA00004728"/>
    </source>
</evidence>
<feature type="domain" description="Phospholipid/glycerol acyltransferase" evidence="7">
    <location>
        <begin position="99"/>
        <end position="214"/>
    </location>
</feature>
<name>A0A4U5P1H1_STECR</name>